<name>A0ABS8UR50_DATST</name>
<organism evidence="1 2">
    <name type="scientific">Datura stramonium</name>
    <name type="common">Jimsonweed</name>
    <name type="synonym">Common thornapple</name>
    <dbReference type="NCBI Taxonomy" id="4076"/>
    <lineage>
        <taxon>Eukaryota</taxon>
        <taxon>Viridiplantae</taxon>
        <taxon>Streptophyta</taxon>
        <taxon>Embryophyta</taxon>
        <taxon>Tracheophyta</taxon>
        <taxon>Spermatophyta</taxon>
        <taxon>Magnoliopsida</taxon>
        <taxon>eudicotyledons</taxon>
        <taxon>Gunneridae</taxon>
        <taxon>Pentapetalae</taxon>
        <taxon>asterids</taxon>
        <taxon>lamiids</taxon>
        <taxon>Solanales</taxon>
        <taxon>Solanaceae</taxon>
        <taxon>Solanoideae</taxon>
        <taxon>Datureae</taxon>
        <taxon>Datura</taxon>
    </lineage>
</organism>
<gene>
    <name evidence="1" type="ORF">HAX54_019318</name>
</gene>
<comment type="caution">
    <text evidence="1">The sequence shown here is derived from an EMBL/GenBank/DDBJ whole genome shotgun (WGS) entry which is preliminary data.</text>
</comment>
<evidence type="ECO:0000313" key="2">
    <source>
        <dbReference type="Proteomes" id="UP000823775"/>
    </source>
</evidence>
<keyword evidence="2" id="KW-1185">Reference proteome</keyword>
<protein>
    <submittedName>
        <fullName evidence="1">Uncharacterized protein</fullName>
    </submittedName>
</protein>
<evidence type="ECO:0000313" key="1">
    <source>
        <dbReference type="EMBL" id="MCD9560601.1"/>
    </source>
</evidence>
<proteinExistence type="predicted"/>
<accession>A0ABS8UR50</accession>
<dbReference type="EMBL" id="JACEIK010002345">
    <property type="protein sequence ID" value="MCD9560601.1"/>
    <property type="molecule type" value="Genomic_DNA"/>
</dbReference>
<reference evidence="1 2" key="1">
    <citation type="journal article" date="2021" name="BMC Genomics">
        <title>Datura genome reveals duplications of psychoactive alkaloid biosynthetic genes and high mutation rate following tissue culture.</title>
        <authorList>
            <person name="Rajewski A."/>
            <person name="Carter-House D."/>
            <person name="Stajich J."/>
            <person name="Litt A."/>
        </authorList>
    </citation>
    <scope>NUCLEOTIDE SEQUENCE [LARGE SCALE GENOMIC DNA]</scope>
    <source>
        <strain evidence="1">AR-01</strain>
    </source>
</reference>
<feature type="non-terminal residue" evidence="1">
    <location>
        <position position="1"/>
    </location>
</feature>
<dbReference type="Proteomes" id="UP000823775">
    <property type="component" value="Unassembled WGS sequence"/>
</dbReference>
<sequence>SLSILSTRDVFVVYCLLRKQKINWPEWILGYMLESSQDLGSNTSLPYRMIVTRIIKAMSVDVSKFPVKKFPPPTMIELSPAWVKFLMMEFGSKRQITSPKSSLSQL</sequence>